<name>A0A1P8EG05_9GAMM</name>
<evidence type="ECO:0000256" key="1">
    <source>
        <dbReference type="SAM" id="Phobius"/>
    </source>
</evidence>
<organism evidence="2 3">
    <name type="scientific">Acinetobacter soli</name>
    <dbReference type="NCBI Taxonomy" id="487316"/>
    <lineage>
        <taxon>Bacteria</taxon>
        <taxon>Pseudomonadati</taxon>
        <taxon>Pseudomonadota</taxon>
        <taxon>Gammaproteobacteria</taxon>
        <taxon>Moraxellales</taxon>
        <taxon>Moraxellaceae</taxon>
        <taxon>Acinetobacter</taxon>
    </lineage>
</organism>
<dbReference type="STRING" id="487316.BEN76_03495"/>
<proteinExistence type="predicted"/>
<dbReference type="EMBL" id="CP016896">
    <property type="protein sequence ID" value="APV35132.1"/>
    <property type="molecule type" value="Genomic_DNA"/>
</dbReference>
<dbReference type="KEGG" id="asol:BEN76_03495"/>
<sequence length="154" mass="17607">MKKINTYIVVAVIAFLLVYFFVLNQREPHVASQIQTSQVTTQDFNNDAIKLAFEQKKSNVQVQGAGQVKAVLPDDNQGSRHQKFILRLENGQTVLIAHNIDLSPRLQGLQKGDRVEFYGEYEYTPKGGVIHWTHRDPKGRHLNGWLKFNGSIYQ</sequence>
<keyword evidence="1" id="KW-1133">Transmembrane helix</keyword>
<feature type="transmembrane region" description="Helical" evidence="1">
    <location>
        <begin position="6"/>
        <end position="23"/>
    </location>
</feature>
<dbReference type="eggNOG" id="COG1463">
    <property type="taxonomic scope" value="Bacteria"/>
</dbReference>
<dbReference type="InterPro" id="IPR021856">
    <property type="entry name" value="DUF3465"/>
</dbReference>
<reference evidence="2 3" key="1">
    <citation type="submission" date="2016-08" db="EMBL/GenBank/DDBJ databases">
        <title>Complete genome sequence of Acinetobacter baylyi strain GFJ2.</title>
        <authorList>
            <person name="Tabata M."/>
            <person name="Kuboki S."/>
            <person name="Gibu N."/>
            <person name="Kinouchi Y."/>
            <person name="Vangnai A."/>
            <person name="Kasai D."/>
            <person name="Fukuda M."/>
        </authorList>
    </citation>
    <scope>NUCLEOTIDE SEQUENCE [LARGE SCALE GENOMIC DNA]</scope>
    <source>
        <strain evidence="2 3">GFJ2</strain>
    </source>
</reference>
<keyword evidence="1" id="KW-0812">Transmembrane</keyword>
<dbReference type="RefSeq" id="WP_076032263.1">
    <property type="nucleotide sequence ID" value="NZ_BKYV01000001.1"/>
</dbReference>
<gene>
    <name evidence="2" type="ORF">BEN76_03495</name>
</gene>
<evidence type="ECO:0000313" key="2">
    <source>
        <dbReference type="EMBL" id="APV35132.1"/>
    </source>
</evidence>
<evidence type="ECO:0000313" key="3">
    <source>
        <dbReference type="Proteomes" id="UP000185674"/>
    </source>
</evidence>
<keyword evidence="1" id="KW-0472">Membrane</keyword>
<dbReference type="AlphaFoldDB" id="A0A1P8EG05"/>
<dbReference type="Proteomes" id="UP000185674">
    <property type="component" value="Chromosome"/>
</dbReference>
<protein>
    <recommendedName>
        <fullName evidence="4">DUF3465 domain-containing protein</fullName>
    </recommendedName>
</protein>
<accession>A0A1P8EG05</accession>
<dbReference type="Pfam" id="PF11948">
    <property type="entry name" value="DUF3465"/>
    <property type="match status" value="1"/>
</dbReference>
<evidence type="ECO:0008006" key="4">
    <source>
        <dbReference type="Google" id="ProtNLM"/>
    </source>
</evidence>